<dbReference type="AlphaFoldDB" id="A0A1A3KRW8"/>
<evidence type="ECO:0000313" key="8">
    <source>
        <dbReference type="Proteomes" id="UP000093925"/>
    </source>
</evidence>
<feature type="compositionally biased region" description="Pro residues" evidence="5">
    <location>
        <begin position="30"/>
        <end position="67"/>
    </location>
</feature>
<dbReference type="PANTHER" id="PTHR14948">
    <property type="entry name" value="NG5"/>
    <property type="match status" value="1"/>
</dbReference>
<evidence type="ECO:0008006" key="9">
    <source>
        <dbReference type="Google" id="ProtNLM"/>
    </source>
</evidence>
<dbReference type="GO" id="GO:0016020">
    <property type="term" value="C:membrane"/>
    <property type="evidence" value="ECO:0007669"/>
    <property type="project" value="UniProtKB-SubCell"/>
</dbReference>
<protein>
    <recommendedName>
        <fullName evidence="9">Interferon-induced transmembrane protein</fullName>
    </recommendedName>
</protein>
<feature type="region of interest" description="Disordered" evidence="5">
    <location>
        <begin position="1"/>
        <end position="77"/>
    </location>
</feature>
<dbReference type="RefSeq" id="WP_065139321.1">
    <property type="nucleotide sequence ID" value="NZ_LZLM01000048.1"/>
</dbReference>
<feature type="transmembrane region" description="Helical" evidence="6">
    <location>
        <begin position="87"/>
        <end position="111"/>
    </location>
</feature>
<feature type="compositionally biased region" description="Low complexity" evidence="5">
    <location>
        <begin position="68"/>
        <end position="77"/>
    </location>
</feature>
<dbReference type="Proteomes" id="UP000093925">
    <property type="component" value="Unassembled WGS sequence"/>
</dbReference>
<evidence type="ECO:0000313" key="7">
    <source>
        <dbReference type="EMBL" id="OBJ87123.1"/>
    </source>
</evidence>
<proteinExistence type="predicted"/>
<feature type="compositionally biased region" description="Low complexity" evidence="5">
    <location>
        <begin position="9"/>
        <end position="25"/>
    </location>
</feature>
<keyword evidence="4 6" id="KW-0472">Membrane</keyword>
<keyword evidence="3 6" id="KW-1133">Transmembrane helix</keyword>
<evidence type="ECO:0000256" key="4">
    <source>
        <dbReference type="ARBA" id="ARBA00023136"/>
    </source>
</evidence>
<dbReference type="InterPro" id="IPR007593">
    <property type="entry name" value="CD225/Dispanin_fam"/>
</dbReference>
<keyword evidence="2 6" id="KW-0812">Transmembrane</keyword>
<evidence type="ECO:0000256" key="5">
    <source>
        <dbReference type="SAM" id="MobiDB-lite"/>
    </source>
</evidence>
<dbReference type="InterPro" id="IPR051423">
    <property type="entry name" value="CD225/Dispanin"/>
</dbReference>
<reference evidence="7 8" key="1">
    <citation type="submission" date="2016-06" db="EMBL/GenBank/DDBJ databases">
        <authorList>
            <person name="Kjaerup R.B."/>
            <person name="Dalgaard T.S."/>
            <person name="Juul-Madsen H.R."/>
        </authorList>
    </citation>
    <scope>NUCLEOTIDE SEQUENCE [LARGE SCALE GENOMIC DNA]</scope>
    <source>
        <strain evidence="7 8">1276495.2</strain>
    </source>
</reference>
<comment type="caution">
    <text evidence="7">The sequence shown here is derived from an EMBL/GenBank/DDBJ whole genome shotgun (WGS) entry which is preliminary data.</text>
</comment>
<feature type="transmembrane region" description="Helical" evidence="6">
    <location>
        <begin position="131"/>
        <end position="150"/>
    </location>
</feature>
<dbReference type="EMBL" id="LZLM01000048">
    <property type="protein sequence ID" value="OBJ87123.1"/>
    <property type="molecule type" value="Genomic_DNA"/>
</dbReference>
<dbReference type="PANTHER" id="PTHR14948:SF25">
    <property type="entry name" value="DUF4190 DOMAIN-CONTAINING PROTEIN"/>
    <property type="match status" value="1"/>
</dbReference>
<evidence type="ECO:0000256" key="1">
    <source>
        <dbReference type="ARBA" id="ARBA00004370"/>
    </source>
</evidence>
<dbReference type="Pfam" id="PF04505">
    <property type="entry name" value="CD225"/>
    <property type="match status" value="1"/>
</dbReference>
<comment type="subcellular location">
    <subcellularLocation>
        <location evidence="1">Membrane</location>
    </subcellularLocation>
</comment>
<evidence type="ECO:0000256" key="6">
    <source>
        <dbReference type="SAM" id="Phobius"/>
    </source>
</evidence>
<gene>
    <name evidence="7" type="ORF">A5640_07510</name>
</gene>
<name>A0A1A3KRW8_MYCAS</name>
<accession>A0A1A3KRW8</accession>
<evidence type="ECO:0000256" key="2">
    <source>
        <dbReference type="ARBA" id="ARBA00022692"/>
    </source>
</evidence>
<organism evidence="7 8">
    <name type="scientific">Mycobacterium asiaticum</name>
    <dbReference type="NCBI Taxonomy" id="1790"/>
    <lineage>
        <taxon>Bacteria</taxon>
        <taxon>Bacillati</taxon>
        <taxon>Actinomycetota</taxon>
        <taxon>Actinomycetes</taxon>
        <taxon>Mycobacteriales</taxon>
        <taxon>Mycobacteriaceae</taxon>
        <taxon>Mycobacterium</taxon>
    </lineage>
</organism>
<sequence>MTGPPPDNYSPYGGYEPSPGEYPPYQGGGYPPPQPQQPYGYPPPGGGYPLPSGYPPPGAGYPRPSPQPYGAYPPQGQYGQAGKPSNYLVWSIITIFLCTIPGIVATVYAAKVDGLWAQGRYAEATSSSNNAKTWAIVASVLGGLLWLAYLGRLGARVS</sequence>
<evidence type="ECO:0000256" key="3">
    <source>
        <dbReference type="ARBA" id="ARBA00022989"/>
    </source>
</evidence>